<dbReference type="GO" id="GO:0003677">
    <property type="term" value="F:DNA binding"/>
    <property type="evidence" value="ECO:0007669"/>
    <property type="project" value="UniProtKB-KW"/>
</dbReference>
<dbReference type="SMART" id="SM00895">
    <property type="entry name" value="FCD"/>
    <property type="match status" value="1"/>
</dbReference>
<evidence type="ECO:0000313" key="5">
    <source>
        <dbReference type="EMBL" id="SHK28803.1"/>
    </source>
</evidence>
<organism evidence="5 6">
    <name type="scientific">Alicyclobacillus tolerans</name>
    <dbReference type="NCBI Taxonomy" id="90970"/>
    <lineage>
        <taxon>Bacteria</taxon>
        <taxon>Bacillati</taxon>
        <taxon>Bacillota</taxon>
        <taxon>Bacilli</taxon>
        <taxon>Bacillales</taxon>
        <taxon>Alicyclobacillaceae</taxon>
        <taxon>Alicyclobacillus</taxon>
    </lineage>
</organism>
<sequence>MVESRLAKEFSTSRTPIREALRMLVVEQLVKEGEGSLRVFEPSYADFYEIYELRLSMEPYAAKLAAARWDEDIALRITDNLQQTSAVLEGQRRIDIIQLNSEFHQCIWEACRNTRIQRMLENVSTLIQYYCLLVLRINQLQTNLFAEHTAIWQAIASGDGELAYQRMQDHVEKDLRILDVARQEGRMQR</sequence>
<protein>
    <submittedName>
        <fullName evidence="5">Transcriptional regulator, GntR family</fullName>
    </submittedName>
</protein>
<dbReference type="PANTHER" id="PTHR43537:SF24">
    <property type="entry name" value="GLUCONATE OPERON TRANSCRIPTIONAL REPRESSOR"/>
    <property type="match status" value="1"/>
</dbReference>
<gene>
    <name evidence="5" type="ORF">SAMN05443507_11188</name>
</gene>
<dbReference type="PANTHER" id="PTHR43537">
    <property type="entry name" value="TRANSCRIPTIONAL REGULATOR, GNTR FAMILY"/>
    <property type="match status" value="1"/>
</dbReference>
<evidence type="ECO:0000256" key="3">
    <source>
        <dbReference type="ARBA" id="ARBA00023163"/>
    </source>
</evidence>
<dbReference type="SUPFAM" id="SSF46785">
    <property type="entry name" value="Winged helix' DNA-binding domain"/>
    <property type="match status" value="1"/>
</dbReference>
<accession>A0A1M6R8L2</accession>
<evidence type="ECO:0000256" key="1">
    <source>
        <dbReference type="ARBA" id="ARBA00023015"/>
    </source>
</evidence>
<dbReference type="InterPro" id="IPR011711">
    <property type="entry name" value="GntR_C"/>
</dbReference>
<keyword evidence="6" id="KW-1185">Reference proteome</keyword>
<dbReference type="Gene3D" id="1.10.10.10">
    <property type="entry name" value="Winged helix-like DNA-binding domain superfamily/Winged helix DNA-binding domain"/>
    <property type="match status" value="1"/>
</dbReference>
<evidence type="ECO:0000256" key="2">
    <source>
        <dbReference type="ARBA" id="ARBA00023125"/>
    </source>
</evidence>
<dbReference type="Pfam" id="PF00392">
    <property type="entry name" value="GntR"/>
    <property type="match status" value="1"/>
</dbReference>
<dbReference type="Pfam" id="PF07729">
    <property type="entry name" value="FCD"/>
    <property type="match status" value="1"/>
</dbReference>
<dbReference type="InterPro" id="IPR000524">
    <property type="entry name" value="Tscrpt_reg_HTH_GntR"/>
</dbReference>
<dbReference type="STRING" id="1830138.SAMN05443507_11188"/>
<dbReference type="AlphaFoldDB" id="A0A1M6R8L2"/>
<dbReference type="SUPFAM" id="SSF48008">
    <property type="entry name" value="GntR ligand-binding domain-like"/>
    <property type="match status" value="1"/>
</dbReference>
<dbReference type="Proteomes" id="UP000184016">
    <property type="component" value="Unassembled WGS sequence"/>
</dbReference>
<reference evidence="6" key="1">
    <citation type="submission" date="2016-11" db="EMBL/GenBank/DDBJ databases">
        <authorList>
            <person name="Varghese N."/>
            <person name="Submissions S."/>
        </authorList>
    </citation>
    <scope>NUCLEOTIDE SEQUENCE [LARGE SCALE GENOMIC DNA]</scope>
    <source>
        <strain evidence="6">USBA-503</strain>
    </source>
</reference>
<keyword evidence="2" id="KW-0238">DNA-binding</keyword>
<keyword evidence="1" id="KW-0805">Transcription regulation</keyword>
<feature type="domain" description="GntR C-terminal" evidence="4">
    <location>
        <begin position="49"/>
        <end position="173"/>
    </location>
</feature>
<evidence type="ECO:0000259" key="4">
    <source>
        <dbReference type="SMART" id="SM00895"/>
    </source>
</evidence>
<dbReference type="Gene3D" id="1.20.120.530">
    <property type="entry name" value="GntR ligand-binding domain-like"/>
    <property type="match status" value="1"/>
</dbReference>
<dbReference type="EMBL" id="FRAF01000011">
    <property type="protein sequence ID" value="SHK28803.1"/>
    <property type="molecule type" value="Genomic_DNA"/>
</dbReference>
<keyword evidence="3" id="KW-0804">Transcription</keyword>
<dbReference type="InterPro" id="IPR036388">
    <property type="entry name" value="WH-like_DNA-bd_sf"/>
</dbReference>
<dbReference type="InterPro" id="IPR008920">
    <property type="entry name" value="TF_FadR/GntR_C"/>
</dbReference>
<dbReference type="OrthoDB" id="114741at2"/>
<dbReference type="InterPro" id="IPR036390">
    <property type="entry name" value="WH_DNA-bd_sf"/>
</dbReference>
<proteinExistence type="predicted"/>
<evidence type="ECO:0000313" key="6">
    <source>
        <dbReference type="Proteomes" id="UP000184016"/>
    </source>
</evidence>
<name>A0A1M6R8L2_9BACL</name>
<dbReference type="GO" id="GO:0003700">
    <property type="term" value="F:DNA-binding transcription factor activity"/>
    <property type="evidence" value="ECO:0007669"/>
    <property type="project" value="InterPro"/>
</dbReference>